<dbReference type="Pfam" id="PF01399">
    <property type="entry name" value="PCI"/>
    <property type="match status" value="1"/>
</dbReference>
<dbReference type="GO" id="GO:0006511">
    <property type="term" value="P:ubiquitin-dependent protein catabolic process"/>
    <property type="evidence" value="ECO:0007669"/>
    <property type="project" value="TreeGrafter"/>
</dbReference>
<dbReference type="SUPFAM" id="SSF46785">
    <property type="entry name" value="Winged helix' DNA-binding domain"/>
    <property type="match status" value="1"/>
</dbReference>
<dbReference type="PANTHER" id="PTHR10758">
    <property type="entry name" value="26S PROTEASOME NON-ATPASE REGULATORY SUBUNIT 3/COP9 SIGNALOSOME COMPLEX SUBUNIT 3"/>
    <property type="match status" value="1"/>
</dbReference>
<dbReference type="Gene3D" id="1.10.10.10">
    <property type="entry name" value="Winged helix-like DNA-binding domain superfamily/Winged helix DNA-binding domain"/>
    <property type="match status" value="1"/>
</dbReference>
<dbReference type="EMBL" id="HBHW01040167">
    <property type="protein sequence ID" value="CAE0062797.1"/>
    <property type="molecule type" value="Transcribed_RNA"/>
</dbReference>
<keyword evidence="7" id="KW-0539">Nucleus</keyword>
<reference evidence="10" key="1">
    <citation type="submission" date="2021-01" db="EMBL/GenBank/DDBJ databases">
        <authorList>
            <person name="Corre E."/>
            <person name="Pelletier E."/>
            <person name="Niang G."/>
            <person name="Scheremetjew M."/>
            <person name="Finn R."/>
            <person name="Kale V."/>
            <person name="Holt S."/>
            <person name="Cochrane G."/>
            <person name="Meng A."/>
            <person name="Brown T."/>
            <person name="Cohen L."/>
        </authorList>
    </citation>
    <scope>NUCLEOTIDE SEQUENCE</scope>
    <source>
        <strain evidence="10">CCMP 769</strain>
    </source>
</reference>
<gene>
    <name evidence="9" type="ORF">RMAR00112_LOCUS30863</name>
    <name evidence="10" type="ORF">RMAR00112_LOCUS30868</name>
    <name evidence="11" type="ORF">RMAR00112_LOCUS30871</name>
</gene>
<dbReference type="PANTHER" id="PTHR10758:SF1">
    <property type="entry name" value="COP9 SIGNALOSOME COMPLEX SUBUNIT 3"/>
    <property type="match status" value="1"/>
</dbReference>
<organism evidence="10">
    <name type="scientific">Rhodosorus marinus</name>
    <dbReference type="NCBI Taxonomy" id="101924"/>
    <lineage>
        <taxon>Eukaryota</taxon>
        <taxon>Rhodophyta</taxon>
        <taxon>Stylonematophyceae</taxon>
        <taxon>Stylonematales</taxon>
        <taxon>Stylonemataceae</taxon>
        <taxon>Rhodosorus</taxon>
    </lineage>
</organism>
<dbReference type="GO" id="GO:0005737">
    <property type="term" value="C:cytoplasm"/>
    <property type="evidence" value="ECO:0007669"/>
    <property type="project" value="UniProtKB-SubCell"/>
</dbReference>
<dbReference type="InterPro" id="IPR036390">
    <property type="entry name" value="WH_DNA-bd_sf"/>
</dbReference>
<evidence type="ECO:0000313" key="9">
    <source>
        <dbReference type="EMBL" id="CAE0062792.1"/>
    </source>
</evidence>
<dbReference type="EMBL" id="HBHW01040170">
    <property type="protein sequence ID" value="CAE0062800.1"/>
    <property type="molecule type" value="Transcribed_RNA"/>
</dbReference>
<dbReference type="GO" id="GO:0008180">
    <property type="term" value="C:COP9 signalosome"/>
    <property type="evidence" value="ECO:0007669"/>
    <property type="project" value="UniProtKB-KW"/>
</dbReference>
<comment type="subcellular location">
    <subcellularLocation>
        <location evidence="2">Cytoplasm</location>
    </subcellularLocation>
    <subcellularLocation>
        <location evidence="1">Nucleus</location>
    </subcellularLocation>
</comment>
<protein>
    <recommendedName>
        <fullName evidence="4">COP9 signalosome complex subunit 3</fullName>
    </recommendedName>
</protein>
<dbReference type="EMBL" id="HBHW01040162">
    <property type="protein sequence ID" value="CAE0062792.1"/>
    <property type="molecule type" value="Transcribed_RNA"/>
</dbReference>
<evidence type="ECO:0000256" key="2">
    <source>
        <dbReference type="ARBA" id="ARBA00004496"/>
    </source>
</evidence>
<keyword evidence="6" id="KW-0736">Signalosome</keyword>
<evidence type="ECO:0000313" key="10">
    <source>
        <dbReference type="EMBL" id="CAE0062797.1"/>
    </source>
</evidence>
<dbReference type="InterPro" id="IPR000717">
    <property type="entry name" value="PCI_dom"/>
</dbReference>
<feature type="domain" description="PCI" evidence="8">
    <location>
        <begin position="195"/>
        <end position="366"/>
    </location>
</feature>
<evidence type="ECO:0000259" key="8">
    <source>
        <dbReference type="PROSITE" id="PS50250"/>
    </source>
</evidence>
<dbReference type="InterPro" id="IPR055089">
    <property type="entry name" value="COP9_N"/>
</dbReference>
<dbReference type="InterPro" id="IPR036388">
    <property type="entry name" value="WH-like_DNA-bd_sf"/>
</dbReference>
<evidence type="ECO:0000256" key="7">
    <source>
        <dbReference type="ARBA" id="ARBA00023242"/>
    </source>
</evidence>
<dbReference type="InterPro" id="IPR050756">
    <property type="entry name" value="CSN3"/>
</dbReference>
<dbReference type="SMART" id="SM00088">
    <property type="entry name" value="PINT"/>
    <property type="match status" value="1"/>
</dbReference>
<accession>A0A7S3A7F2</accession>
<dbReference type="PROSITE" id="PS50250">
    <property type="entry name" value="PCI"/>
    <property type="match status" value="1"/>
</dbReference>
<evidence type="ECO:0000256" key="1">
    <source>
        <dbReference type="ARBA" id="ARBA00004123"/>
    </source>
</evidence>
<sequence length="423" mass="46736">MGDRDVRSILRELDSCGSSQPAVARRTEKLVLASLEAVPVPILDFELARLSTSDFPKYCAVLAAKALLVDPREADGTSVIAAYQELVADASKGMFYSAPFAFSRLTRHVSRIVYERGDSSSVVWAARRALQLASPSPDHMTPMHADFLAVCVNAKMYHVAASLKTPKKLDSSTPYGLAASDVQLFYYYRSLVDIARADLSSAVESFKLLFAVPAYAVTDVSIDAYKKFVLTYLILHGKSPPKPSFVNHSVNLSLTQICGIYCTLGSLADANDESGMLKFAEENHGLFSADKNLGLVKKAIKVTMSKHIQKLAETYVTLSIDKIAEKLSLGSVEEAEKILLDMINSRVLSASIDQRTGIATFYERDAESTITKTTLNSQLDRCIQNYKRVLAMKDDLLQDPRLIEVELVAKQSRNRQEKMRLET</sequence>
<comment type="similarity">
    <text evidence="3">Belongs to the CSN3 family.</text>
</comment>
<evidence type="ECO:0000256" key="5">
    <source>
        <dbReference type="ARBA" id="ARBA00022490"/>
    </source>
</evidence>
<dbReference type="Pfam" id="PF22788">
    <property type="entry name" value="COP9_hel_rpt"/>
    <property type="match status" value="1"/>
</dbReference>
<evidence type="ECO:0000256" key="4">
    <source>
        <dbReference type="ARBA" id="ARBA00014878"/>
    </source>
</evidence>
<evidence type="ECO:0000313" key="11">
    <source>
        <dbReference type="EMBL" id="CAE0062800.1"/>
    </source>
</evidence>
<proteinExistence type="inferred from homology"/>
<keyword evidence="5" id="KW-0963">Cytoplasm</keyword>
<evidence type="ECO:0000256" key="3">
    <source>
        <dbReference type="ARBA" id="ARBA00007084"/>
    </source>
</evidence>
<name>A0A7S3A7F2_9RHOD</name>
<dbReference type="AlphaFoldDB" id="A0A7S3A7F2"/>
<evidence type="ECO:0000256" key="6">
    <source>
        <dbReference type="ARBA" id="ARBA00022790"/>
    </source>
</evidence>